<dbReference type="PANTHER" id="PTHR11947">
    <property type="entry name" value="PYRUVATE DEHYDROGENASE KINASE"/>
    <property type="match status" value="1"/>
</dbReference>
<feature type="transmembrane region" description="Helical" evidence="2">
    <location>
        <begin position="12"/>
        <end position="35"/>
    </location>
</feature>
<dbReference type="SUPFAM" id="SSF55874">
    <property type="entry name" value="ATPase domain of HSP90 chaperone/DNA topoisomerase II/histidine kinase"/>
    <property type="match status" value="1"/>
</dbReference>
<keyword evidence="1" id="KW-0496">Mitochondrion</keyword>
<accession>A0A9P1BGS5</accession>
<evidence type="ECO:0000313" key="6">
    <source>
        <dbReference type="EMBL" id="CAL4760344.1"/>
    </source>
</evidence>
<organism evidence="4">
    <name type="scientific">Cladocopium goreaui</name>
    <dbReference type="NCBI Taxonomy" id="2562237"/>
    <lineage>
        <taxon>Eukaryota</taxon>
        <taxon>Sar</taxon>
        <taxon>Alveolata</taxon>
        <taxon>Dinophyceae</taxon>
        <taxon>Suessiales</taxon>
        <taxon>Symbiodiniaceae</taxon>
        <taxon>Cladocopium</taxon>
    </lineage>
</organism>
<dbReference type="PANTHER" id="PTHR11947:SF3">
    <property type="entry name" value="[PYRUVATE DEHYDROGENASE (ACETYL-TRANSFERRING)] KINASE, MITOCHONDRIAL"/>
    <property type="match status" value="1"/>
</dbReference>
<evidence type="ECO:0000313" key="4">
    <source>
        <dbReference type="EMBL" id="CAI3973032.1"/>
    </source>
</evidence>
<dbReference type="OrthoDB" id="5353557at2759"/>
<keyword evidence="1 6" id="KW-0418">Kinase</keyword>
<dbReference type="Proteomes" id="UP001152797">
    <property type="component" value="Unassembled WGS sequence"/>
</dbReference>
<feature type="non-terminal residue" evidence="4">
    <location>
        <position position="1"/>
    </location>
</feature>
<keyword evidence="2" id="KW-0472">Membrane</keyword>
<protein>
    <recommendedName>
        <fullName evidence="1">Protein-serine/threonine kinase</fullName>
        <ecNumber evidence="1">2.7.11.-</ecNumber>
    </recommendedName>
</protein>
<dbReference type="GO" id="GO:0005524">
    <property type="term" value="F:ATP binding"/>
    <property type="evidence" value="ECO:0007669"/>
    <property type="project" value="UniProtKB-UniRule"/>
</dbReference>
<dbReference type="GO" id="GO:0004740">
    <property type="term" value="F:pyruvate dehydrogenase (acetyl-transferring) kinase activity"/>
    <property type="evidence" value="ECO:0007669"/>
    <property type="project" value="TreeGrafter"/>
</dbReference>
<evidence type="ECO:0000256" key="2">
    <source>
        <dbReference type="SAM" id="Phobius"/>
    </source>
</evidence>
<comment type="caution">
    <text evidence="4">The sequence shown here is derived from an EMBL/GenBank/DDBJ whole genome shotgun (WGS) entry which is preliminary data.</text>
</comment>
<dbReference type="PROSITE" id="PS50109">
    <property type="entry name" value="HIS_KIN"/>
    <property type="match status" value="1"/>
</dbReference>
<keyword evidence="1" id="KW-0547">Nucleotide-binding</keyword>
<keyword evidence="1" id="KW-0808">Transferase</keyword>
<dbReference type="EMBL" id="CAMXCT030000049">
    <property type="protein sequence ID" value="CAL4760344.1"/>
    <property type="molecule type" value="Genomic_DNA"/>
</dbReference>
<feature type="domain" description="Histidine kinase" evidence="3">
    <location>
        <begin position="406"/>
        <end position="530"/>
    </location>
</feature>
<proteinExistence type="inferred from homology"/>
<reference evidence="5" key="2">
    <citation type="submission" date="2024-04" db="EMBL/GenBank/DDBJ databases">
        <authorList>
            <person name="Chen Y."/>
            <person name="Shah S."/>
            <person name="Dougan E. K."/>
            <person name="Thang M."/>
            <person name="Chan C."/>
        </authorList>
    </citation>
    <scope>NUCLEOTIDE SEQUENCE [LARGE SCALE GENOMIC DNA]</scope>
</reference>
<dbReference type="EMBL" id="CAMXCT010000049">
    <property type="protein sequence ID" value="CAI3973032.1"/>
    <property type="molecule type" value="Genomic_DNA"/>
</dbReference>
<gene>
    <name evidence="4" type="ORF">C1SCF055_LOCUS1562</name>
</gene>
<dbReference type="EC" id="2.7.11.-" evidence="1"/>
<dbReference type="InterPro" id="IPR036890">
    <property type="entry name" value="HATPase_C_sf"/>
</dbReference>
<name>A0A9P1BGS5_9DINO</name>
<dbReference type="EMBL" id="CAMXCT020000049">
    <property type="protein sequence ID" value="CAL1126407.1"/>
    <property type="molecule type" value="Genomic_DNA"/>
</dbReference>
<dbReference type="InterPro" id="IPR039028">
    <property type="entry name" value="BCKD/PDK"/>
</dbReference>
<evidence type="ECO:0000313" key="7">
    <source>
        <dbReference type="Proteomes" id="UP001152797"/>
    </source>
</evidence>
<feature type="transmembrane region" description="Helical" evidence="2">
    <location>
        <begin position="41"/>
        <end position="60"/>
    </location>
</feature>
<evidence type="ECO:0000259" key="3">
    <source>
        <dbReference type="PROSITE" id="PS50109"/>
    </source>
</evidence>
<keyword evidence="2" id="KW-1133">Transmembrane helix</keyword>
<dbReference type="Gene3D" id="3.30.565.10">
    <property type="entry name" value="Histidine kinase-like ATPase, C-terminal domain"/>
    <property type="match status" value="1"/>
</dbReference>
<feature type="transmembrane region" description="Helical" evidence="2">
    <location>
        <begin position="72"/>
        <end position="90"/>
    </location>
</feature>
<dbReference type="AlphaFoldDB" id="A0A9P1BGS5"/>
<dbReference type="Pfam" id="PF02518">
    <property type="entry name" value="HATPase_c"/>
    <property type="match status" value="1"/>
</dbReference>
<reference evidence="4" key="1">
    <citation type="submission" date="2022-10" db="EMBL/GenBank/DDBJ databases">
        <authorList>
            <person name="Chen Y."/>
            <person name="Dougan E. K."/>
            <person name="Chan C."/>
            <person name="Rhodes N."/>
            <person name="Thang M."/>
        </authorList>
    </citation>
    <scope>NUCLEOTIDE SEQUENCE</scope>
</reference>
<evidence type="ECO:0000313" key="5">
    <source>
        <dbReference type="EMBL" id="CAL1126407.1"/>
    </source>
</evidence>
<dbReference type="InterPro" id="IPR005467">
    <property type="entry name" value="His_kinase_dom"/>
</dbReference>
<dbReference type="InterPro" id="IPR003594">
    <property type="entry name" value="HATPase_dom"/>
</dbReference>
<sequence length="542" mass="59986">TEALSYLRGNDYLYHVVPVALCQAGTLALGNATYLHFGVGMVQMLKAGTPIFVLLTLVMLRLESPSMIRTMFVSLITVGTFITAGTTPQWNWTGLTLSLGAMITEALRVGLTQFLLRSCKFSVTEGQYVLAPTVSLALLVASLTIEGQDVLSIEALSKVIEYPHLFLFAACLGTVVNYSSLYPTLMAVQARWLRLQSAKSSKGFAVAATAKLQAPLIQVERVDPGPGSGRALKRKYGPSSWDGQVPWERGSMIVPQVAESDVEEFIQQELDSFAPMTPRPLTMQEVLDMLDPQRIAKFLHVEVPIRIAERIRWIREIRNWQEIPELVEIEDAHVNVYLACVNMKSGAAAPLAGIVDPDCDVAQICRETAMHVQEITEEHTGRTPKIEVKEFHDKAVPRFSYIPGFLRFIMTEVLKNSCRATAEVAKSDREVQKRPIEIIVCADDHEVAIRVNDRARGIPFGVGQKVWSYLYTTANKDKSISYATTATSLAGYGIGLPLSRLYARYFGGTLKLVSLPGYGTSVDLFLRRVNSKQVEIVPDNDN</sequence>
<keyword evidence="2" id="KW-0812">Transmembrane</keyword>
<keyword evidence="1" id="KW-0067">ATP-binding</keyword>
<dbReference type="GO" id="GO:0010906">
    <property type="term" value="P:regulation of glucose metabolic process"/>
    <property type="evidence" value="ECO:0007669"/>
    <property type="project" value="TreeGrafter"/>
</dbReference>
<keyword evidence="7" id="KW-1185">Reference proteome</keyword>
<dbReference type="GO" id="GO:0005759">
    <property type="term" value="C:mitochondrial matrix"/>
    <property type="evidence" value="ECO:0007669"/>
    <property type="project" value="UniProtKB-SubCell"/>
</dbReference>
<comment type="subcellular location">
    <subcellularLocation>
        <location evidence="1">Mitochondrion matrix</location>
    </subcellularLocation>
</comment>
<evidence type="ECO:0000256" key="1">
    <source>
        <dbReference type="RuleBase" id="RU366032"/>
    </source>
</evidence>
<dbReference type="SMART" id="SM00387">
    <property type="entry name" value="HATPase_c"/>
    <property type="match status" value="1"/>
</dbReference>
<comment type="similarity">
    <text evidence="1">Belongs to the PDK/BCKDK protein kinase family.</text>
</comment>